<keyword evidence="3 5" id="KW-0067">ATP-binding</keyword>
<dbReference type="GO" id="GO:0005524">
    <property type="term" value="F:ATP binding"/>
    <property type="evidence" value="ECO:0007669"/>
    <property type="project" value="UniProtKB-KW"/>
</dbReference>
<dbReference type="InterPro" id="IPR027417">
    <property type="entry name" value="P-loop_NTPase"/>
</dbReference>
<dbReference type="SMART" id="SM00382">
    <property type="entry name" value="AAA"/>
    <property type="match status" value="1"/>
</dbReference>
<name>A0A7Y9EVJ6_9MICO</name>
<dbReference type="SUPFAM" id="SSF52540">
    <property type="entry name" value="P-loop containing nucleoside triphosphate hydrolases"/>
    <property type="match status" value="1"/>
</dbReference>
<evidence type="ECO:0000256" key="1">
    <source>
        <dbReference type="ARBA" id="ARBA00022448"/>
    </source>
</evidence>
<dbReference type="PROSITE" id="PS50893">
    <property type="entry name" value="ABC_TRANSPORTER_2"/>
    <property type="match status" value="1"/>
</dbReference>
<protein>
    <submittedName>
        <fullName evidence="5">NitT/TauT family transport system ATP-binding protein</fullName>
    </submittedName>
</protein>
<dbReference type="InterPro" id="IPR050166">
    <property type="entry name" value="ABC_transporter_ATP-bind"/>
</dbReference>
<dbReference type="Pfam" id="PF00005">
    <property type="entry name" value="ABC_tran"/>
    <property type="match status" value="1"/>
</dbReference>
<evidence type="ECO:0000313" key="5">
    <source>
        <dbReference type="EMBL" id="NYD53870.1"/>
    </source>
</evidence>
<evidence type="ECO:0000313" key="6">
    <source>
        <dbReference type="Proteomes" id="UP000552045"/>
    </source>
</evidence>
<feature type="domain" description="ABC transporter" evidence="4">
    <location>
        <begin position="1"/>
        <end position="211"/>
    </location>
</feature>
<keyword evidence="1" id="KW-0813">Transport</keyword>
<dbReference type="AlphaFoldDB" id="A0A7Y9EVJ6"/>
<keyword evidence="6" id="KW-1185">Reference proteome</keyword>
<dbReference type="CDD" id="cd03293">
    <property type="entry name" value="ABC_NrtD_SsuB_transporters"/>
    <property type="match status" value="1"/>
</dbReference>
<gene>
    <name evidence="5" type="ORF">BKA02_000925</name>
</gene>
<dbReference type="Gene3D" id="3.40.50.300">
    <property type="entry name" value="P-loop containing nucleotide triphosphate hydrolases"/>
    <property type="match status" value="1"/>
</dbReference>
<dbReference type="Proteomes" id="UP000552045">
    <property type="component" value="Unassembled WGS sequence"/>
</dbReference>
<reference evidence="5 6" key="1">
    <citation type="submission" date="2020-07" db="EMBL/GenBank/DDBJ databases">
        <title>Sequencing the genomes of 1000 actinobacteria strains.</title>
        <authorList>
            <person name="Klenk H.-P."/>
        </authorList>
    </citation>
    <scope>NUCLEOTIDE SEQUENCE [LARGE SCALE GENOMIC DNA]</scope>
    <source>
        <strain evidence="5 6">DSM 22185</strain>
    </source>
</reference>
<dbReference type="InterPro" id="IPR003439">
    <property type="entry name" value="ABC_transporter-like_ATP-bd"/>
</dbReference>
<dbReference type="InterPro" id="IPR017871">
    <property type="entry name" value="ABC_transporter-like_CS"/>
</dbReference>
<comment type="caution">
    <text evidence="5">The sequence shown here is derived from an EMBL/GenBank/DDBJ whole genome shotgun (WGS) entry which is preliminary data.</text>
</comment>
<dbReference type="GO" id="GO:0016887">
    <property type="term" value="F:ATP hydrolysis activity"/>
    <property type="evidence" value="ECO:0007669"/>
    <property type="project" value="InterPro"/>
</dbReference>
<evidence type="ECO:0000256" key="2">
    <source>
        <dbReference type="ARBA" id="ARBA00022741"/>
    </source>
</evidence>
<sequence length="229" mass="25438">MKSIDLEVPKGQFLCLVGPSGCGKTTLLNMISGALRPERGSVNVNTQKPRASAVGYMFARDSLMPWRPVRTNVAYALELRGVRKQDRLARADEMLELVGLGGKGHLHPQQLSHGMRQRANLARTLALDPELMLVDEPFGALDAQTKARLQGEFLRIWEGTGKTVIFVTHDLSEAALIADRIVVMGEGEIRKDITVDFERPRDLDKLRFASGYQDLVHSLWGLFSSGEEQ</sequence>
<organism evidence="5 6">
    <name type="scientific">Microbacterium pseudoresistens</name>
    <dbReference type="NCBI Taxonomy" id="640634"/>
    <lineage>
        <taxon>Bacteria</taxon>
        <taxon>Bacillati</taxon>
        <taxon>Actinomycetota</taxon>
        <taxon>Actinomycetes</taxon>
        <taxon>Micrococcales</taxon>
        <taxon>Microbacteriaceae</taxon>
        <taxon>Microbacterium</taxon>
    </lineage>
</organism>
<dbReference type="PANTHER" id="PTHR42788">
    <property type="entry name" value="TAURINE IMPORT ATP-BINDING PROTEIN-RELATED"/>
    <property type="match status" value="1"/>
</dbReference>
<dbReference type="PANTHER" id="PTHR42788:SF13">
    <property type="entry name" value="ALIPHATIC SULFONATES IMPORT ATP-BINDING PROTEIN SSUB"/>
    <property type="match status" value="1"/>
</dbReference>
<dbReference type="PROSITE" id="PS00211">
    <property type="entry name" value="ABC_TRANSPORTER_1"/>
    <property type="match status" value="1"/>
</dbReference>
<keyword evidence="2" id="KW-0547">Nucleotide-binding</keyword>
<evidence type="ECO:0000256" key="3">
    <source>
        <dbReference type="ARBA" id="ARBA00022840"/>
    </source>
</evidence>
<dbReference type="EMBL" id="JACCBH010000001">
    <property type="protein sequence ID" value="NYD53870.1"/>
    <property type="molecule type" value="Genomic_DNA"/>
</dbReference>
<accession>A0A7Y9EVJ6</accession>
<proteinExistence type="predicted"/>
<dbReference type="InterPro" id="IPR003593">
    <property type="entry name" value="AAA+_ATPase"/>
</dbReference>
<evidence type="ECO:0000259" key="4">
    <source>
        <dbReference type="PROSITE" id="PS50893"/>
    </source>
</evidence>
<dbReference type="RefSeq" id="WP_179431750.1">
    <property type="nucleotide sequence ID" value="NZ_JACCBH010000001.1"/>
</dbReference>